<dbReference type="OrthoDB" id="2704512at2759"/>
<feature type="region of interest" description="Disordered" evidence="1">
    <location>
        <begin position="23"/>
        <end position="105"/>
    </location>
</feature>
<evidence type="ECO:0000256" key="1">
    <source>
        <dbReference type="SAM" id="MobiDB-lite"/>
    </source>
</evidence>
<organism evidence="2 3">
    <name type="scientific">Paxillus involutus ATCC 200175</name>
    <dbReference type="NCBI Taxonomy" id="664439"/>
    <lineage>
        <taxon>Eukaryota</taxon>
        <taxon>Fungi</taxon>
        <taxon>Dikarya</taxon>
        <taxon>Basidiomycota</taxon>
        <taxon>Agaricomycotina</taxon>
        <taxon>Agaricomycetes</taxon>
        <taxon>Agaricomycetidae</taxon>
        <taxon>Boletales</taxon>
        <taxon>Paxilineae</taxon>
        <taxon>Paxillaceae</taxon>
        <taxon>Paxillus</taxon>
    </lineage>
</organism>
<sequence length="430" mass="47888">MASEDGRDACIAAVQSAMDASISHLSNNKDDQPLASTSASGHHVELSLKSQGKRRKLDSGDSPRQRKRVQPSVHRFLNLEAQQEDNKEETTDDEEQDPFVVPDGMIEDGPVTLSRALDYRHIYQMPSTAGPSHYTQVVDAIAEHFEDSMGDRSKDLISDDEDMIVLDTTGIWEMIHFQYGKYPKIQYWEDFVSDLAFNGVDEQQALFRPIVLDEHCHRLAHYVYLVVPHPTSAPPPLPSVSPASPPSQDETVTKMWFVRIIPASSASYIASMWNKAGLAASEHKLLQGCVTVSTPDPSTFLHVLPPSHPSSVHSYSLVPAEEYVCLFSVAAHKPQVPGWYKILKRGMYKGDLGYALSYEQHLVAWISYWHHKICQTQYVETVTTRSAKTRKPAASSSPNFTEAPFSLPFVAWLAIATSAIHTYLVSSSCS</sequence>
<protein>
    <submittedName>
        <fullName evidence="2">Uncharacterized protein</fullName>
    </submittedName>
</protein>
<evidence type="ECO:0000313" key="2">
    <source>
        <dbReference type="EMBL" id="KIJ05913.1"/>
    </source>
</evidence>
<accession>A0A0C9T339</accession>
<dbReference type="Proteomes" id="UP000053647">
    <property type="component" value="Unassembled WGS sequence"/>
</dbReference>
<dbReference type="AlphaFoldDB" id="A0A0C9T339"/>
<reference evidence="3" key="2">
    <citation type="submission" date="2015-01" db="EMBL/GenBank/DDBJ databases">
        <title>Evolutionary Origins and Diversification of the Mycorrhizal Mutualists.</title>
        <authorList>
            <consortium name="DOE Joint Genome Institute"/>
            <consortium name="Mycorrhizal Genomics Consortium"/>
            <person name="Kohler A."/>
            <person name="Kuo A."/>
            <person name="Nagy L.G."/>
            <person name="Floudas D."/>
            <person name="Copeland A."/>
            <person name="Barry K.W."/>
            <person name="Cichocki N."/>
            <person name="Veneault-Fourrey C."/>
            <person name="LaButti K."/>
            <person name="Lindquist E.A."/>
            <person name="Lipzen A."/>
            <person name="Lundell T."/>
            <person name="Morin E."/>
            <person name="Murat C."/>
            <person name="Riley R."/>
            <person name="Ohm R."/>
            <person name="Sun H."/>
            <person name="Tunlid A."/>
            <person name="Henrissat B."/>
            <person name="Grigoriev I.V."/>
            <person name="Hibbett D.S."/>
            <person name="Martin F."/>
        </authorList>
    </citation>
    <scope>NUCLEOTIDE SEQUENCE [LARGE SCALE GENOMIC DNA]</scope>
    <source>
        <strain evidence="3">ATCC 200175</strain>
    </source>
</reference>
<gene>
    <name evidence="2" type="ORF">PAXINDRAFT_20860</name>
</gene>
<dbReference type="EMBL" id="KN820632">
    <property type="protein sequence ID" value="KIJ05913.1"/>
    <property type="molecule type" value="Genomic_DNA"/>
</dbReference>
<evidence type="ECO:0000313" key="3">
    <source>
        <dbReference type="Proteomes" id="UP000053647"/>
    </source>
</evidence>
<dbReference type="HOGENOM" id="CLU_046736_0_0_1"/>
<name>A0A0C9T339_PAXIN</name>
<reference evidence="2 3" key="1">
    <citation type="submission" date="2014-06" db="EMBL/GenBank/DDBJ databases">
        <authorList>
            <consortium name="DOE Joint Genome Institute"/>
            <person name="Kuo A."/>
            <person name="Kohler A."/>
            <person name="Nagy L.G."/>
            <person name="Floudas D."/>
            <person name="Copeland A."/>
            <person name="Barry K.W."/>
            <person name="Cichocki N."/>
            <person name="Veneault-Fourrey C."/>
            <person name="LaButti K."/>
            <person name="Lindquist E.A."/>
            <person name="Lipzen A."/>
            <person name="Lundell T."/>
            <person name="Morin E."/>
            <person name="Murat C."/>
            <person name="Sun H."/>
            <person name="Tunlid A."/>
            <person name="Henrissat B."/>
            <person name="Grigoriev I.V."/>
            <person name="Hibbett D.S."/>
            <person name="Martin F."/>
            <person name="Nordberg H.P."/>
            <person name="Cantor M.N."/>
            <person name="Hua S.X."/>
        </authorList>
    </citation>
    <scope>NUCLEOTIDE SEQUENCE [LARGE SCALE GENOMIC DNA]</scope>
    <source>
        <strain evidence="2 3">ATCC 200175</strain>
    </source>
</reference>
<proteinExistence type="predicted"/>
<keyword evidence="3" id="KW-1185">Reference proteome</keyword>